<feature type="domain" description="Cytidyltransferase-like" evidence="1">
    <location>
        <begin position="34"/>
        <end position="157"/>
    </location>
</feature>
<feature type="domain" description="Cytidyltransferase-like" evidence="1">
    <location>
        <begin position="294"/>
        <end position="401"/>
    </location>
</feature>
<dbReference type="GO" id="GO:0000309">
    <property type="term" value="F:nicotinamide-nucleotide adenylyltransferase activity"/>
    <property type="evidence" value="ECO:0007669"/>
    <property type="project" value="TreeGrafter"/>
</dbReference>
<reference evidence="2" key="1">
    <citation type="submission" date="2021-01" db="EMBL/GenBank/DDBJ databases">
        <authorList>
            <person name="Corre E."/>
            <person name="Pelletier E."/>
            <person name="Niang G."/>
            <person name="Scheremetjew M."/>
            <person name="Finn R."/>
            <person name="Kale V."/>
            <person name="Holt S."/>
            <person name="Cochrane G."/>
            <person name="Meng A."/>
            <person name="Brown T."/>
            <person name="Cohen L."/>
        </authorList>
    </citation>
    <scope>NUCLEOTIDE SEQUENCE</scope>
    <source>
        <strain evidence="2">RCC3387</strain>
    </source>
</reference>
<gene>
    <name evidence="2" type="ORF">BRAN1462_LOCUS658</name>
</gene>
<sequence>MAENSSSEEQWPLSGVGDKLENVDFEEETAAVVIACGDFSPVHHGHIEMLNLAVARLERAGHVVVARLLSPSGDKAAAKKAKQFGHVHLRAPLRLHLCRLAVAKDEQIRVASWEATQTADVKPVEVASALHHEISHRFRDVIPRNNSVRIFMVCGADKQRAHKGLRPEHHEGLLVVPRSPADCLLENPNHMVFAADEPPEGGLGSLSSTKIRLAVQSGDRGYVRHFTAPGVADLLLLDACAREKGLAPEIIEDLEQLAVGAERTEGAWPMRKAVPWIEKAETGYDDGQPFAALVACGAFAPVHQGHLDMMRRARERLERAGYVVIGGWISPVNSEEAAKEAARTKQSIPSAKFRIHAAQLSVEGDDWIDVGTWQADVQGRIPGYTEVMASLKASVEERFYGSCQLHHVKVFLVGGPDTLGKKAVQQGILSDTTRGLVVAPRSEDDILMERTFEGVFSSDPSEQDAFVTMSSTQVRDFIRCGQVADASAAMAPAAARFVLYPTASEIMDMQADFELLGVAPLQGGELKQAQDRLKAVLRAWTGPKGTIGVDELGRVLQLLDPSWRPEELKLLQENCAIDGGGVSPEEFIDTIFKCYER</sequence>
<evidence type="ECO:0000259" key="1">
    <source>
        <dbReference type="Pfam" id="PF01467"/>
    </source>
</evidence>
<dbReference type="AlphaFoldDB" id="A0A7S2H7E1"/>
<evidence type="ECO:0000313" key="2">
    <source>
        <dbReference type="EMBL" id="CAD9482525.1"/>
    </source>
</evidence>
<dbReference type="InterPro" id="IPR011992">
    <property type="entry name" value="EF-hand-dom_pair"/>
</dbReference>
<name>A0A7S2H7E1_9DINO</name>
<proteinExistence type="predicted"/>
<dbReference type="InterPro" id="IPR051182">
    <property type="entry name" value="Euk_NMN_adenylyltrnsfrase"/>
</dbReference>
<dbReference type="Pfam" id="PF01467">
    <property type="entry name" value="CTP_transf_like"/>
    <property type="match status" value="2"/>
</dbReference>
<dbReference type="SUPFAM" id="SSF52374">
    <property type="entry name" value="Nucleotidylyl transferase"/>
    <property type="match status" value="2"/>
</dbReference>
<protein>
    <recommendedName>
        <fullName evidence="1">Cytidyltransferase-like domain-containing protein</fullName>
    </recommendedName>
</protein>
<dbReference type="PANTHER" id="PTHR12039">
    <property type="entry name" value="NICOTINAMIDE MONONUCLEOTIDE ADENYLYLTRANSFERASE"/>
    <property type="match status" value="1"/>
</dbReference>
<dbReference type="Gene3D" id="3.40.50.620">
    <property type="entry name" value="HUPs"/>
    <property type="match status" value="2"/>
</dbReference>
<dbReference type="GO" id="GO:0004515">
    <property type="term" value="F:nicotinate-nucleotide adenylyltransferase activity"/>
    <property type="evidence" value="ECO:0007669"/>
    <property type="project" value="TreeGrafter"/>
</dbReference>
<dbReference type="EMBL" id="HBGW01000998">
    <property type="protein sequence ID" value="CAD9482525.1"/>
    <property type="molecule type" value="Transcribed_RNA"/>
</dbReference>
<dbReference type="InterPro" id="IPR014729">
    <property type="entry name" value="Rossmann-like_a/b/a_fold"/>
</dbReference>
<accession>A0A7S2H7E1</accession>
<dbReference type="SUPFAM" id="SSF47473">
    <property type="entry name" value="EF-hand"/>
    <property type="match status" value="1"/>
</dbReference>
<dbReference type="PANTHER" id="PTHR12039:SF0">
    <property type="entry name" value="NICOTINAMIDE-NUCLEOTIDE ADENYLYLTRANSFERASE"/>
    <property type="match status" value="1"/>
</dbReference>
<dbReference type="GO" id="GO:0009435">
    <property type="term" value="P:NAD+ biosynthetic process"/>
    <property type="evidence" value="ECO:0007669"/>
    <property type="project" value="TreeGrafter"/>
</dbReference>
<organism evidence="2">
    <name type="scientific">Zooxanthella nutricula</name>
    <dbReference type="NCBI Taxonomy" id="1333877"/>
    <lineage>
        <taxon>Eukaryota</taxon>
        <taxon>Sar</taxon>
        <taxon>Alveolata</taxon>
        <taxon>Dinophyceae</taxon>
        <taxon>Peridiniales</taxon>
        <taxon>Peridiniales incertae sedis</taxon>
        <taxon>Zooxanthella</taxon>
    </lineage>
</organism>
<dbReference type="InterPro" id="IPR004821">
    <property type="entry name" value="Cyt_trans-like"/>
</dbReference>